<dbReference type="AlphaFoldDB" id="A0A1G7VLD8"/>
<organism evidence="1 2">
    <name type="scientific">Chitinophaga filiformis</name>
    <name type="common">Myxococcus filiformis</name>
    <name type="synonym">Flexibacter filiformis</name>
    <dbReference type="NCBI Taxonomy" id="104663"/>
    <lineage>
        <taxon>Bacteria</taxon>
        <taxon>Pseudomonadati</taxon>
        <taxon>Bacteroidota</taxon>
        <taxon>Chitinophagia</taxon>
        <taxon>Chitinophagales</taxon>
        <taxon>Chitinophagaceae</taxon>
        <taxon>Chitinophaga</taxon>
    </lineage>
</organism>
<name>A0A1G7VLD8_CHIFI</name>
<reference evidence="1 2" key="1">
    <citation type="submission" date="2016-10" db="EMBL/GenBank/DDBJ databases">
        <authorList>
            <person name="de Groot N.N."/>
        </authorList>
    </citation>
    <scope>NUCLEOTIDE SEQUENCE [LARGE SCALE GENOMIC DNA]</scope>
    <source>
        <strain evidence="1 2">DSM 527</strain>
    </source>
</reference>
<sequence length="122" mass="13807">MFQNSGPWIFKSFQHHYKSSTCIQSKIKLLLLRCVQNCFENSSLFTPSVNSVAFPLPAPFPPVIVHNAVCPTRIRKRQLKGGSGFPACVRWFNQGAGMLPTSPLVNDSYKPFTILRFVSIRY</sequence>
<protein>
    <submittedName>
        <fullName evidence="1">Uncharacterized protein</fullName>
    </submittedName>
</protein>
<proteinExistence type="predicted"/>
<evidence type="ECO:0000313" key="2">
    <source>
        <dbReference type="Proteomes" id="UP000199045"/>
    </source>
</evidence>
<dbReference type="Proteomes" id="UP000199045">
    <property type="component" value="Unassembled WGS sequence"/>
</dbReference>
<accession>A0A1G7VLD8</accession>
<evidence type="ECO:0000313" key="1">
    <source>
        <dbReference type="EMBL" id="SDG60534.1"/>
    </source>
</evidence>
<gene>
    <name evidence="1" type="ORF">SAMN04488121_105167</name>
</gene>
<dbReference type="EMBL" id="FNBN01000005">
    <property type="protein sequence ID" value="SDG60534.1"/>
    <property type="molecule type" value="Genomic_DNA"/>
</dbReference>